<organism evidence="1">
    <name type="scientific">Diabrotica virgifera virgifera</name>
    <name type="common">western corn rootworm</name>
    <dbReference type="NCBI Taxonomy" id="50390"/>
    <lineage>
        <taxon>Eukaryota</taxon>
        <taxon>Metazoa</taxon>
        <taxon>Ecdysozoa</taxon>
        <taxon>Arthropoda</taxon>
        <taxon>Hexapoda</taxon>
        <taxon>Insecta</taxon>
        <taxon>Pterygota</taxon>
        <taxon>Neoptera</taxon>
        <taxon>Endopterygota</taxon>
        <taxon>Coleoptera</taxon>
        <taxon>Polyphaga</taxon>
        <taxon>Cucujiformia</taxon>
        <taxon>Chrysomeloidea</taxon>
        <taxon>Chrysomelidae</taxon>
        <taxon>Galerucinae</taxon>
        <taxon>Diabroticina</taxon>
        <taxon>Diabroticites</taxon>
        <taxon>Diabrotica</taxon>
    </lineage>
</organism>
<reference evidence="1" key="1">
    <citation type="submission" date="2025-08" db="UniProtKB">
        <authorList>
            <consortium name="RefSeq"/>
        </authorList>
    </citation>
    <scope>IDENTIFICATION</scope>
    <source>
        <tissue evidence="1">Whole insect</tissue>
    </source>
</reference>
<sequence>MVKINRRGLPFPPILCLLVALRFYATGNFQIATGDIRGFSQRTVSRCIFKISRLLAQLLPTYIKFPEGLENQRKNQRLFYDIANFPKVTGCIDCTHIPIKSPLGDSGYPCLPYLMTPLLNPGIEQEVRYKTDLILEREIPLRDGLDCGKKDIVV</sequence>
<evidence type="ECO:0000313" key="1">
    <source>
        <dbReference type="RefSeq" id="XP_028148451.1"/>
    </source>
</evidence>
<protein>
    <submittedName>
        <fullName evidence="1">Nuclease HARBI1</fullName>
    </submittedName>
</protein>
<dbReference type="RefSeq" id="XP_028148451.1">
    <property type="nucleotide sequence ID" value="XM_028292650.1"/>
</dbReference>
<gene>
    <name evidence="1" type="primary">LOC114341842</name>
</gene>
<proteinExistence type="predicted"/>
<dbReference type="InParanoid" id="A0A6P7GFM2"/>
<dbReference type="AlphaFoldDB" id="A0A6P7GFM2"/>
<accession>A0A6P7GFM2</accession>
<name>A0A6P7GFM2_DIAVI</name>